<dbReference type="InterPro" id="IPR036815">
    <property type="entry name" value="14-3-3_dom_sf"/>
</dbReference>
<feature type="region of interest" description="Disordered" evidence="2">
    <location>
        <begin position="119"/>
        <end position="209"/>
    </location>
</feature>
<evidence type="ECO:0000313" key="5">
    <source>
        <dbReference type="Proteomes" id="UP000799767"/>
    </source>
</evidence>
<sequence>MAVSQIEEKILGRLAKDSLPLNEGLATSLYQVLGLSIMLSKKLLKARRYRRLDTNRNTKSLQLYHHIIWLTREGLLITEQNILPYCQSGQYGGECRVMAAKLRASFYHVLCLFHNHPSSSPLSSRAYDTGGSPSSVLAPKADNGQNRPSGKKRQNDGTESEEGPRRKGKAPLRDPVLSMTSDASYVTNPYTGTQGQTPPPTMPPPPIPTEARRTPALPPGLNPISIPANAASASFLLPALDYVPIAKEYFNAAQYLATNLLFPANPLRLSLSLEHAAFLQDCSDEPDRARRLARAAIKDVYASSEGLDDEEFADASTLVQLLGGVVRRNS</sequence>
<gene>
    <name evidence="4" type="ORF">BDY17DRAFT_238203</name>
</gene>
<dbReference type="RefSeq" id="XP_033593349.1">
    <property type="nucleotide sequence ID" value="XM_033730329.1"/>
</dbReference>
<reference evidence="4" key="1">
    <citation type="journal article" date="2020" name="Stud. Mycol.">
        <title>101 Dothideomycetes genomes: a test case for predicting lifestyles and emergence of pathogens.</title>
        <authorList>
            <person name="Haridas S."/>
            <person name="Albert R."/>
            <person name="Binder M."/>
            <person name="Bloem J."/>
            <person name="Labutti K."/>
            <person name="Salamov A."/>
            <person name="Andreopoulos B."/>
            <person name="Baker S."/>
            <person name="Barry K."/>
            <person name="Bills G."/>
            <person name="Bluhm B."/>
            <person name="Cannon C."/>
            <person name="Castanera R."/>
            <person name="Culley D."/>
            <person name="Daum C."/>
            <person name="Ezra D."/>
            <person name="Gonzalez J."/>
            <person name="Henrissat B."/>
            <person name="Kuo A."/>
            <person name="Liang C."/>
            <person name="Lipzen A."/>
            <person name="Lutzoni F."/>
            <person name="Magnuson J."/>
            <person name="Mondo S."/>
            <person name="Nolan M."/>
            <person name="Ohm R."/>
            <person name="Pangilinan J."/>
            <person name="Park H.-J."/>
            <person name="Ramirez L."/>
            <person name="Alfaro M."/>
            <person name="Sun H."/>
            <person name="Tritt A."/>
            <person name="Yoshinaga Y."/>
            <person name="Zwiers L.-H."/>
            <person name="Turgeon B."/>
            <person name="Goodwin S."/>
            <person name="Spatafora J."/>
            <person name="Crous P."/>
            <person name="Grigoriev I."/>
        </authorList>
    </citation>
    <scope>NUCLEOTIDE SEQUENCE</scope>
    <source>
        <strain evidence="4">CBS 113389</strain>
    </source>
</reference>
<accession>A0A6A6Q301</accession>
<proteinExistence type="inferred from homology"/>
<feature type="compositionally biased region" description="Low complexity" evidence="2">
    <location>
        <begin position="187"/>
        <end position="196"/>
    </location>
</feature>
<dbReference type="Gene3D" id="1.20.190.20">
    <property type="entry name" value="14-3-3 domain"/>
    <property type="match status" value="1"/>
</dbReference>
<evidence type="ECO:0000256" key="2">
    <source>
        <dbReference type="SAM" id="MobiDB-lite"/>
    </source>
</evidence>
<evidence type="ECO:0000259" key="3">
    <source>
        <dbReference type="Pfam" id="PF00244"/>
    </source>
</evidence>
<dbReference type="InterPro" id="IPR023410">
    <property type="entry name" value="14-3-3_domain"/>
</dbReference>
<evidence type="ECO:0000256" key="1">
    <source>
        <dbReference type="ARBA" id="ARBA00006141"/>
    </source>
</evidence>
<dbReference type="OrthoDB" id="5370350at2759"/>
<evidence type="ECO:0000313" key="4">
    <source>
        <dbReference type="EMBL" id="KAF2486780.1"/>
    </source>
</evidence>
<name>A0A6A6Q301_9PEZI</name>
<feature type="compositionally biased region" description="Pro residues" evidence="2">
    <location>
        <begin position="197"/>
        <end position="208"/>
    </location>
</feature>
<keyword evidence="5" id="KW-1185">Reference proteome</keyword>
<dbReference type="Proteomes" id="UP000799767">
    <property type="component" value="Unassembled WGS sequence"/>
</dbReference>
<organism evidence="4 5">
    <name type="scientific">Neohortaea acidophila</name>
    <dbReference type="NCBI Taxonomy" id="245834"/>
    <lineage>
        <taxon>Eukaryota</taxon>
        <taxon>Fungi</taxon>
        <taxon>Dikarya</taxon>
        <taxon>Ascomycota</taxon>
        <taxon>Pezizomycotina</taxon>
        <taxon>Dothideomycetes</taxon>
        <taxon>Dothideomycetidae</taxon>
        <taxon>Mycosphaerellales</taxon>
        <taxon>Teratosphaeriaceae</taxon>
        <taxon>Neohortaea</taxon>
    </lineage>
</organism>
<dbReference type="EMBL" id="MU001632">
    <property type="protein sequence ID" value="KAF2486780.1"/>
    <property type="molecule type" value="Genomic_DNA"/>
</dbReference>
<protein>
    <submittedName>
        <fullName evidence="4">14-3-3 domain-containing protein</fullName>
    </submittedName>
</protein>
<dbReference type="AlphaFoldDB" id="A0A6A6Q301"/>
<feature type="domain" description="14-3-3" evidence="3">
    <location>
        <begin position="246"/>
        <end position="322"/>
    </location>
</feature>
<dbReference type="GeneID" id="54471331"/>
<dbReference type="Pfam" id="PF00244">
    <property type="entry name" value="14-3-3"/>
    <property type="match status" value="1"/>
</dbReference>
<comment type="similarity">
    <text evidence="1">Belongs to the 14-3-3 family.</text>
</comment>
<dbReference type="SUPFAM" id="SSF48445">
    <property type="entry name" value="14-3-3 protein"/>
    <property type="match status" value="1"/>
</dbReference>
<feature type="non-terminal residue" evidence="4">
    <location>
        <position position="330"/>
    </location>
</feature>